<keyword evidence="2" id="KW-1133">Transmembrane helix</keyword>
<evidence type="ECO:0000313" key="4">
    <source>
        <dbReference type="Proteomes" id="UP000605986"/>
    </source>
</evidence>
<reference evidence="3" key="1">
    <citation type="submission" date="2020-01" db="EMBL/GenBank/DDBJ databases">
        <title>Identification and distribution of gene clusters putatively required for synthesis of sphingolipid metabolism inhibitors in phylogenetically diverse species of the filamentous fungus Fusarium.</title>
        <authorList>
            <person name="Kim H.-S."/>
            <person name="Busman M."/>
            <person name="Brown D.W."/>
            <person name="Divon H."/>
            <person name="Uhlig S."/>
            <person name="Proctor R.H."/>
        </authorList>
    </citation>
    <scope>NUCLEOTIDE SEQUENCE</scope>
    <source>
        <strain evidence="3">NRRL 53441</strain>
    </source>
</reference>
<organism evidence="3 4">
    <name type="scientific">Fusarium austroafricanum</name>
    <dbReference type="NCBI Taxonomy" id="2364996"/>
    <lineage>
        <taxon>Eukaryota</taxon>
        <taxon>Fungi</taxon>
        <taxon>Dikarya</taxon>
        <taxon>Ascomycota</taxon>
        <taxon>Pezizomycotina</taxon>
        <taxon>Sordariomycetes</taxon>
        <taxon>Hypocreomycetidae</taxon>
        <taxon>Hypocreales</taxon>
        <taxon>Nectriaceae</taxon>
        <taxon>Fusarium</taxon>
        <taxon>Fusarium concolor species complex</taxon>
    </lineage>
</organism>
<keyword evidence="4" id="KW-1185">Reference proteome</keyword>
<feature type="transmembrane region" description="Helical" evidence="2">
    <location>
        <begin position="82"/>
        <end position="102"/>
    </location>
</feature>
<dbReference type="Proteomes" id="UP000605986">
    <property type="component" value="Unassembled WGS sequence"/>
</dbReference>
<accession>A0A8H4KKD1</accession>
<dbReference type="EMBL" id="JAADJG010000212">
    <property type="protein sequence ID" value="KAF4451715.1"/>
    <property type="molecule type" value="Genomic_DNA"/>
</dbReference>
<proteinExistence type="predicted"/>
<keyword evidence="2" id="KW-0812">Transmembrane</keyword>
<sequence>MDLDDRNPWIESEGESSDARQQDAQRRLDVVDHLTSAEFYGTRQLCLLITRLLPEESDHNRVTEDMSKSEAEGLKSQENQKIFLILVLLLNVVLIGLLYMRFGGFP</sequence>
<protein>
    <submittedName>
        <fullName evidence="3">Uncharacterized protein</fullName>
    </submittedName>
</protein>
<gene>
    <name evidence="3" type="ORF">F53441_5394</name>
</gene>
<dbReference type="AlphaFoldDB" id="A0A8H4KKD1"/>
<keyword evidence="2" id="KW-0472">Membrane</keyword>
<evidence type="ECO:0000256" key="1">
    <source>
        <dbReference type="SAM" id="MobiDB-lite"/>
    </source>
</evidence>
<evidence type="ECO:0000256" key="2">
    <source>
        <dbReference type="SAM" id="Phobius"/>
    </source>
</evidence>
<evidence type="ECO:0000313" key="3">
    <source>
        <dbReference type="EMBL" id="KAF4451715.1"/>
    </source>
</evidence>
<name>A0A8H4KKD1_9HYPO</name>
<comment type="caution">
    <text evidence="3">The sequence shown here is derived from an EMBL/GenBank/DDBJ whole genome shotgun (WGS) entry which is preliminary data.</text>
</comment>
<feature type="region of interest" description="Disordered" evidence="1">
    <location>
        <begin position="1"/>
        <end position="23"/>
    </location>
</feature>